<proteinExistence type="predicted"/>
<comment type="caution">
    <text evidence="2">The sequence shown here is derived from an EMBL/GenBank/DDBJ whole genome shotgun (WGS) entry which is preliminary data.</text>
</comment>
<evidence type="ECO:0000313" key="2">
    <source>
        <dbReference type="EMBL" id="KAL3755051.1"/>
    </source>
</evidence>
<dbReference type="Pfam" id="PF01535">
    <property type="entry name" value="PPR"/>
    <property type="match status" value="1"/>
</dbReference>
<dbReference type="InterPro" id="IPR002885">
    <property type="entry name" value="PPR_rpt"/>
</dbReference>
<organism evidence="2 3">
    <name type="scientific">Eucalyptus globulus</name>
    <name type="common">Tasmanian blue gum</name>
    <dbReference type="NCBI Taxonomy" id="34317"/>
    <lineage>
        <taxon>Eukaryota</taxon>
        <taxon>Viridiplantae</taxon>
        <taxon>Streptophyta</taxon>
        <taxon>Embryophyta</taxon>
        <taxon>Tracheophyta</taxon>
        <taxon>Spermatophyta</taxon>
        <taxon>Magnoliopsida</taxon>
        <taxon>eudicotyledons</taxon>
        <taxon>Gunneridae</taxon>
        <taxon>Pentapetalae</taxon>
        <taxon>rosids</taxon>
        <taxon>malvids</taxon>
        <taxon>Myrtales</taxon>
        <taxon>Myrtaceae</taxon>
        <taxon>Myrtoideae</taxon>
        <taxon>Eucalypteae</taxon>
        <taxon>Eucalyptus</taxon>
    </lineage>
</organism>
<name>A0ABD3LX98_EUCGL</name>
<protein>
    <recommendedName>
        <fullName evidence="4">Pentatricopeptide repeat-containing protein</fullName>
    </recommendedName>
</protein>
<reference evidence="2 3" key="1">
    <citation type="submission" date="2024-11" db="EMBL/GenBank/DDBJ databases">
        <title>Chromosome-level genome assembly of Eucalyptus globulus Labill. provides insights into its genome evolution.</title>
        <authorList>
            <person name="Li X."/>
        </authorList>
    </citation>
    <scope>NUCLEOTIDE SEQUENCE [LARGE SCALE GENOMIC DNA]</scope>
    <source>
        <strain evidence="2">CL2024</strain>
        <tissue evidence="2">Fresh tender leaves</tissue>
    </source>
</reference>
<dbReference type="Proteomes" id="UP001634007">
    <property type="component" value="Unassembled WGS sequence"/>
</dbReference>
<accession>A0ABD3LX98</accession>
<dbReference type="Pfam" id="PF13041">
    <property type="entry name" value="PPR_2"/>
    <property type="match status" value="1"/>
</dbReference>
<keyword evidence="1" id="KW-0677">Repeat</keyword>
<gene>
    <name evidence="2" type="ORF">ACJRO7_002166</name>
</gene>
<dbReference type="Gene3D" id="1.25.40.10">
    <property type="entry name" value="Tetratricopeptide repeat domain"/>
    <property type="match status" value="1"/>
</dbReference>
<evidence type="ECO:0000256" key="1">
    <source>
        <dbReference type="ARBA" id="ARBA00022737"/>
    </source>
</evidence>
<dbReference type="EMBL" id="JBJKBG010000001">
    <property type="protein sequence ID" value="KAL3755051.1"/>
    <property type="molecule type" value="Genomic_DNA"/>
</dbReference>
<keyword evidence="3" id="KW-1185">Reference proteome</keyword>
<dbReference type="AlphaFoldDB" id="A0ABD3LX98"/>
<evidence type="ECO:0008006" key="4">
    <source>
        <dbReference type="Google" id="ProtNLM"/>
    </source>
</evidence>
<evidence type="ECO:0000313" key="3">
    <source>
        <dbReference type="Proteomes" id="UP001634007"/>
    </source>
</evidence>
<sequence>MEEAARMLLEMHRSNCEADGVTYTTLISGFCKCGHNPCATTYLPITLAYEKIEELEECLELIEEMKD</sequence>
<dbReference type="InterPro" id="IPR011990">
    <property type="entry name" value="TPR-like_helical_dom_sf"/>
</dbReference>